<feature type="transmembrane region" description="Helical" evidence="1">
    <location>
        <begin position="7"/>
        <end position="23"/>
    </location>
</feature>
<keyword evidence="3" id="KW-1185">Reference proteome</keyword>
<proteinExistence type="predicted"/>
<dbReference type="RefSeq" id="WP_158598342.1">
    <property type="nucleotide sequence ID" value="NZ_RCVZ01000011.1"/>
</dbReference>
<comment type="caution">
    <text evidence="2">The sequence shown here is derived from an EMBL/GenBank/DDBJ whole genome shotgun (WGS) entry which is preliminary data.</text>
</comment>
<dbReference type="AlphaFoldDB" id="A0A3L7JUX0"/>
<organism evidence="2 3">
    <name type="scientific">Falsibacillus albus</name>
    <dbReference type="NCBI Taxonomy" id="2478915"/>
    <lineage>
        <taxon>Bacteria</taxon>
        <taxon>Bacillati</taxon>
        <taxon>Bacillota</taxon>
        <taxon>Bacilli</taxon>
        <taxon>Bacillales</taxon>
        <taxon>Bacillaceae</taxon>
        <taxon>Falsibacillus</taxon>
    </lineage>
</organism>
<gene>
    <name evidence="2" type="ORF">D9X91_15480</name>
</gene>
<dbReference type="EMBL" id="RCVZ01000011">
    <property type="protein sequence ID" value="RLQ94034.1"/>
    <property type="molecule type" value="Genomic_DNA"/>
</dbReference>
<dbReference type="Proteomes" id="UP000276770">
    <property type="component" value="Unassembled WGS sequence"/>
</dbReference>
<evidence type="ECO:0000313" key="3">
    <source>
        <dbReference type="Proteomes" id="UP000276770"/>
    </source>
</evidence>
<keyword evidence="1" id="KW-0472">Membrane</keyword>
<keyword evidence="1" id="KW-1133">Transmembrane helix</keyword>
<sequence length="153" mass="16528">MGTTMVGIRIIGGMTFGIGAIMGEKVEMITGGMMATMATMTVVTINIIGATKMAAQAPQIFGKNGIATKFHVSSIVPFQSIVILSAATKTCPQLSPWTGFCCLPSLPSSTLTRLILFFVFSRTFRSNHLQMMHSCPEKLLKESSFEKTIITLE</sequence>
<evidence type="ECO:0000313" key="2">
    <source>
        <dbReference type="EMBL" id="RLQ94034.1"/>
    </source>
</evidence>
<protein>
    <submittedName>
        <fullName evidence="2">Uncharacterized protein</fullName>
    </submittedName>
</protein>
<feature type="transmembrane region" description="Helical" evidence="1">
    <location>
        <begin position="29"/>
        <end position="49"/>
    </location>
</feature>
<reference evidence="2 3" key="1">
    <citation type="submission" date="2018-10" db="EMBL/GenBank/DDBJ databases">
        <title>Falsibacillus sp. genome draft.</title>
        <authorList>
            <person name="Shi S."/>
        </authorList>
    </citation>
    <scope>NUCLEOTIDE SEQUENCE [LARGE SCALE GENOMIC DNA]</scope>
    <source>
        <strain evidence="2 3">GY 10110</strain>
    </source>
</reference>
<evidence type="ECO:0000256" key="1">
    <source>
        <dbReference type="SAM" id="Phobius"/>
    </source>
</evidence>
<keyword evidence="1" id="KW-0812">Transmembrane</keyword>
<accession>A0A3L7JUX0</accession>
<name>A0A3L7JUX0_9BACI</name>